<evidence type="ECO:0000313" key="1">
    <source>
        <dbReference type="EMBL" id="THV43740.1"/>
    </source>
</evidence>
<dbReference type="EMBL" id="PQXL01000974">
    <property type="protein sequence ID" value="THV43740.1"/>
    <property type="molecule type" value="Genomic_DNA"/>
</dbReference>
<proteinExistence type="predicted"/>
<evidence type="ECO:0000313" key="2">
    <source>
        <dbReference type="Proteomes" id="UP000308671"/>
    </source>
</evidence>
<dbReference type="OrthoDB" id="10332948at2759"/>
<protein>
    <submittedName>
        <fullName evidence="1">Uncharacterized protein</fullName>
    </submittedName>
</protein>
<organism evidence="1 2">
    <name type="scientific">Botrytis galanthina</name>
    <dbReference type="NCBI Taxonomy" id="278940"/>
    <lineage>
        <taxon>Eukaryota</taxon>
        <taxon>Fungi</taxon>
        <taxon>Dikarya</taxon>
        <taxon>Ascomycota</taxon>
        <taxon>Pezizomycotina</taxon>
        <taxon>Leotiomycetes</taxon>
        <taxon>Helotiales</taxon>
        <taxon>Sclerotiniaceae</taxon>
        <taxon>Botrytis</taxon>
    </lineage>
</organism>
<dbReference type="Proteomes" id="UP000308671">
    <property type="component" value="Unassembled WGS sequence"/>
</dbReference>
<name>A0A4S8QH49_9HELO</name>
<accession>A0A4S8QH49</accession>
<gene>
    <name evidence="1" type="ORF">BGAL_0979g00010</name>
</gene>
<keyword evidence="2" id="KW-1185">Reference proteome</keyword>
<comment type="caution">
    <text evidence="1">The sequence shown here is derived from an EMBL/GenBank/DDBJ whole genome shotgun (WGS) entry which is preliminary data.</text>
</comment>
<reference evidence="1 2" key="1">
    <citation type="submission" date="2017-12" db="EMBL/GenBank/DDBJ databases">
        <title>Comparative genomics of Botrytis spp.</title>
        <authorList>
            <person name="Valero-Jimenez C.A."/>
            <person name="Tapia P."/>
            <person name="Veloso J."/>
            <person name="Silva-Moreno E."/>
            <person name="Staats M."/>
            <person name="Valdes J.H."/>
            <person name="Van Kan J.A.L."/>
        </authorList>
    </citation>
    <scope>NUCLEOTIDE SEQUENCE [LARGE SCALE GENOMIC DNA]</scope>
    <source>
        <strain evidence="1 2">MUCL435</strain>
    </source>
</reference>
<dbReference type="AlphaFoldDB" id="A0A4S8QH49"/>
<sequence length="135" mass="14925">MDDSLLDGHYLIMGCTGDYEPLPNINNMDDSLLDGHYLIMAYTGDCGPPQFLYHGGNATTQTVISSKDGSKNTWYISKHPVGNVPLRLLWCHPHGGYLLDHKRETSKAISLYGQPTLDASQGVKPDSRIELEDTC</sequence>